<dbReference type="InterPro" id="IPR036249">
    <property type="entry name" value="Thioredoxin-like_sf"/>
</dbReference>
<dbReference type="SUPFAM" id="SSF52833">
    <property type="entry name" value="Thioredoxin-like"/>
    <property type="match status" value="1"/>
</dbReference>
<dbReference type="EMBL" id="RCDB01000002">
    <property type="protein sequence ID" value="RLK49735.1"/>
    <property type="molecule type" value="Genomic_DNA"/>
</dbReference>
<keyword evidence="3" id="KW-1185">Reference proteome</keyword>
<evidence type="ECO:0000313" key="3">
    <source>
        <dbReference type="Proteomes" id="UP000273158"/>
    </source>
</evidence>
<dbReference type="OrthoDB" id="5094767at2"/>
<name>A0A498C2H9_9MICO</name>
<comment type="caution">
    <text evidence="2">The sequence shown here is derived from an EMBL/GenBank/DDBJ whole genome shotgun (WGS) entry which is preliminary data.</text>
</comment>
<keyword evidence="1" id="KW-0812">Transmembrane</keyword>
<dbReference type="Proteomes" id="UP000273158">
    <property type="component" value="Unassembled WGS sequence"/>
</dbReference>
<proteinExistence type="predicted"/>
<organism evidence="2 3">
    <name type="scientific">Microbacterium telephonicum</name>
    <dbReference type="NCBI Taxonomy" id="1714841"/>
    <lineage>
        <taxon>Bacteria</taxon>
        <taxon>Bacillati</taxon>
        <taxon>Actinomycetota</taxon>
        <taxon>Actinomycetes</taxon>
        <taxon>Micrococcales</taxon>
        <taxon>Microbacteriaceae</taxon>
        <taxon>Microbacterium</taxon>
    </lineage>
</organism>
<feature type="transmembrane region" description="Helical" evidence="1">
    <location>
        <begin position="69"/>
        <end position="89"/>
    </location>
</feature>
<accession>A0A498C2H9</accession>
<evidence type="ECO:0000256" key="1">
    <source>
        <dbReference type="SAM" id="Phobius"/>
    </source>
</evidence>
<protein>
    <submittedName>
        <fullName evidence="2">Uncharacterized protein</fullName>
    </submittedName>
</protein>
<dbReference type="Gene3D" id="3.40.30.10">
    <property type="entry name" value="Glutaredoxin"/>
    <property type="match status" value="1"/>
</dbReference>
<keyword evidence="1" id="KW-1133">Transmembrane helix</keyword>
<gene>
    <name evidence="2" type="ORF">C7474_1898</name>
</gene>
<dbReference type="RefSeq" id="WP_121059219.1">
    <property type="nucleotide sequence ID" value="NZ_RCDB01000002.1"/>
</dbReference>
<sequence>MLCIVAFVVILVLSAVSAKYRKLLGKAWSCVVRRVTFRACDTTFRDDVKNSLLAPLAVRAPRLVKPASIAIEVLAWLMVLSFVVSLYIVGKSGLNLYVYGTCDKQDGQSCSLAAQMCSIDAGPPGFWASIGEGDVVGAFRDEFTSLGDTISAIPSRMKDWDAAEYAPADATYLGGYTAGRPTALEVLDPGCRFCGQLFRNMAEAGFDDAHNVTYLPYPITSDLGPRFANSPLVASYLIAVRQFEAARGGSAGETGDWYILEQLFTGENADGTLWQDWMNAAASGDARGQLQDWLVDAGYTADEIAQIAAATDSDAVRDELQRIRSIVEDDIKTVAIPSLITGGRLHSGLVDVDGLRGIR</sequence>
<reference evidence="2 3" key="1">
    <citation type="journal article" date="2015" name="Stand. Genomic Sci.">
        <title>Genomic Encyclopedia of Bacterial and Archaeal Type Strains, Phase III: the genomes of soil and plant-associated and newly described type strains.</title>
        <authorList>
            <person name="Whitman W.B."/>
            <person name="Woyke T."/>
            <person name="Klenk H.P."/>
            <person name="Zhou Y."/>
            <person name="Lilburn T.G."/>
            <person name="Beck B.J."/>
            <person name="De Vos P."/>
            <person name="Vandamme P."/>
            <person name="Eisen J.A."/>
            <person name="Garrity G."/>
            <person name="Hugenholtz P."/>
            <person name="Kyrpides N.C."/>
        </authorList>
    </citation>
    <scope>NUCLEOTIDE SEQUENCE [LARGE SCALE GENOMIC DNA]</scope>
    <source>
        <strain evidence="2 3">S2T63</strain>
    </source>
</reference>
<evidence type="ECO:0000313" key="2">
    <source>
        <dbReference type="EMBL" id="RLK49735.1"/>
    </source>
</evidence>
<dbReference type="AlphaFoldDB" id="A0A498C2H9"/>
<keyword evidence="1" id="KW-0472">Membrane</keyword>